<feature type="region of interest" description="Disordered" evidence="1">
    <location>
        <begin position="14"/>
        <end position="69"/>
    </location>
</feature>
<name>A0A7R8W053_9CRUS</name>
<evidence type="ECO:0000256" key="2">
    <source>
        <dbReference type="SAM" id="Phobius"/>
    </source>
</evidence>
<organism evidence="3">
    <name type="scientific">Cyprideis torosa</name>
    <dbReference type="NCBI Taxonomy" id="163714"/>
    <lineage>
        <taxon>Eukaryota</taxon>
        <taxon>Metazoa</taxon>
        <taxon>Ecdysozoa</taxon>
        <taxon>Arthropoda</taxon>
        <taxon>Crustacea</taxon>
        <taxon>Oligostraca</taxon>
        <taxon>Ostracoda</taxon>
        <taxon>Podocopa</taxon>
        <taxon>Podocopida</taxon>
        <taxon>Cytherocopina</taxon>
        <taxon>Cytheroidea</taxon>
        <taxon>Cytherideidae</taxon>
        <taxon>Cyprideis</taxon>
    </lineage>
</organism>
<feature type="transmembrane region" description="Helical" evidence="2">
    <location>
        <begin position="465"/>
        <end position="487"/>
    </location>
</feature>
<feature type="region of interest" description="Disordered" evidence="1">
    <location>
        <begin position="113"/>
        <end position="178"/>
    </location>
</feature>
<keyword evidence="2" id="KW-0812">Transmembrane</keyword>
<gene>
    <name evidence="3" type="ORF">CTOB1V02_LOCUS323</name>
</gene>
<keyword evidence="2" id="KW-1133">Transmembrane helix</keyword>
<accession>A0A7R8W053</accession>
<protein>
    <submittedName>
        <fullName evidence="3">Uncharacterized protein</fullName>
    </submittedName>
</protein>
<evidence type="ECO:0000313" key="3">
    <source>
        <dbReference type="EMBL" id="CAD7222311.1"/>
    </source>
</evidence>
<evidence type="ECO:0000256" key="1">
    <source>
        <dbReference type="SAM" id="MobiDB-lite"/>
    </source>
</evidence>
<dbReference type="EMBL" id="OB660044">
    <property type="protein sequence ID" value="CAD7222311.1"/>
    <property type="molecule type" value="Genomic_DNA"/>
</dbReference>
<feature type="compositionally biased region" description="Basic and acidic residues" evidence="1">
    <location>
        <begin position="32"/>
        <end position="68"/>
    </location>
</feature>
<sequence>MKDQGKVNGEVLFEVEDPESHQPGNFFPWSPYDRRTEDEIEAEDKFKRRQDSPAVEIRQDIKRKEGPERGPLSFIERMKLSWKYFQSLSNARPAPDALGGHLLPQHHLPIHLPPSALGLHRPGKSMETDKTSSSSKPIVRRYRTKKSDESSRKSKGRSLKATQGDEIPNEIDQTSGFTGSFPDGYEMEYYEYDPDWLTEGNGEPVVTSELDYVGNFATDLLPDTQASKFSYGGQGTTGMPTKHAIVPHGMKDMKMSDTKMKDIKLNGMKMSDMKDMKMSDMKDMKMGNMKDMKMGDMKDMKMSDIKDMKMGNMKDMKMGDMKDMKDMKMGDMKTMGHTTTTQHPPPKDEERYFGHPFVYGHSEFIRPQHNKNETEAKKKHHKKGHNENIRFFKDKKPEPVKKEFKKQKKHKKQHIPDDVKKWYEKVRDERLKKAKKLKGTRPIFQSEEDHRDYAVGALYDKITTLYVPAIAAAGVGMISTLFLPAIARRTKRSVDSQDLQAKENDEDLIDPDVLVPLTWEEVGDEIKTGETSQAALGKIPWRLWGKTIRRMFTGEKDTCTQRAMCQLGKLANSLRFSRPFLDVLIYFGSPLAARRAIVIKDAMNMGSCDWYRCDGEGSSDPSS</sequence>
<reference evidence="3" key="1">
    <citation type="submission" date="2020-11" db="EMBL/GenBank/DDBJ databases">
        <authorList>
            <person name="Tran Van P."/>
        </authorList>
    </citation>
    <scope>NUCLEOTIDE SEQUENCE</scope>
</reference>
<proteinExistence type="predicted"/>
<keyword evidence="2" id="KW-0472">Membrane</keyword>
<dbReference type="AlphaFoldDB" id="A0A7R8W053"/>